<comment type="caution">
    <text evidence="1">The sequence shown here is derived from an EMBL/GenBank/DDBJ whole genome shotgun (WGS) entry which is preliminary data.</text>
</comment>
<reference evidence="1" key="1">
    <citation type="journal article" date="2020" name="Cell">
        <title>Large-Scale Comparative Analyses of Tick Genomes Elucidate Their Genetic Diversity and Vector Capacities.</title>
        <authorList>
            <consortium name="Tick Genome and Microbiome Consortium (TIGMIC)"/>
            <person name="Jia N."/>
            <person name="Wang J."/>
            <person name="Shi W."/>
            <person name="Du L."/>
            <person name="Sun Y."/>
            <person name="Zhan W."/>
            <person name="Jiang J.F."/>
            <person name="Wang Q."/>
            <person name="Zhang B."/>
            <person name="Ji P."/>
            <person name="Bell-Sakyi L."/>
            <person name="Cui X.M."/>
            <person name="Yuan T.T."/>
            <person name="Jiang B.G."/>
            <person name="Yang W.F."/>
            <person name="Lam T.T."/>
            <person name="Chang Q.C."/>
            <person name="Ding S.J."/>
            <person name="Wang X.J."/>
            <person name="Zhu J.G."/>
            <person name="Ruan X.D."/>
            <person name="Zhao L."/>
            <person name="Wei J.T."/>
            <person name="Ye R.Z."/>
            <person name="Que T.C."/>
            <person name="Du C.H."/>
            <person name="Zhou Y.H."/>
            <person name="Cheng J.X."/>
            <person name="Dai P.F."/>
            <person name="Guo W.B."/>
            <person name="Han X.H."/>
            <person name="Huang E.J."/>
            <person name="Li L.F."/>
            <person name="Wei W."/>
            <person name="Gao Y.C."/>
            <person name="Liu J.Z."/>
            <person name="Shao H.Z."/>
            <person name="Wang X."/>
            <person name="Wang C.C."/>
            <person name="Yang T.C."/>
            <person name="Huo Q.B."/>
            <person name="Li W."/>
            <person name="Chen H.Y."/>
            <person name="Chen S.E."/>
            <person name="Zhou L.G."/>
            <person name="Ni X.B."/>
            <person name="Tian J.H."/>
            <person name="Sheng Y."/>
            <person name="Liu T."/>
            <person name="Pan Y.S."/>
            <person name="Xia L.Y."/>
            <person name="Li J."/>
            <person name="Zhao F."/>
            <person name="Cao W.C."/>
        </authorList>
    </citation>
    <scope>NUCLEOTIDE SEQUENCE</scope>
    <source>
        <strain evidence="1">Rmic-2018</strain>
    </source>
</reference>
<evidence type="ECO:0000313" key="2">
    <source>
        <dbReference type="Proteomes" id="UP000821866"/>
    </source>
</evidence>
<proteinExistence type="predicted"/>
<name>A0A9J6D6B0_RHIMP</name>
<gene>
    <name evidence="1" type="ORF">HPB51_018888</name>
</gene>
<sequence>MNRPRPAHYSFSAPQLSFCAKATSSTVYLASSPSSSCSLNLSDVDDSTFYDSTYVSQPFPATSRVPSETCTERRSSCSSTIRIGRKKDEEACLAHFDVSRSASRHPWRDVAPGGRATKLICTSVLAVFCCVLVSRLVMDKLSTLLNATDAIGALDSTNETEVVLALGDAVSESRPSSSMQLPIKKAVRRNYAGKTRAGFPGISGVPELRYRAPAVRRYRPVARPVMAMNKTATLPSAATDRRSGGTTRMSETQLRNTTVFASTVEPEPSPRASTLDGNWTRLMRILRASPQTVASAWLNVIKSATVRRSPYVVYIDGTVKPTSLLSTFVRETARENTRERRLTLVYAQTTGPFSNHSQVPSVSQSI</sequence>
<dbReference type="Proteomes" id="UP000821866">
    <property type="component" value="Chromosome 9"/>
</dbReference>
<accession>A0A9J6D6B0</accession>
<organism evidence="1 2">
    <name type="scientific">Rhipicephalus microplus</name>
    <name type="common">Cattle tick</name>
    <name type="synonym">Boophilus microplus</name>
    <dbReference type="NCBI Taxonomy" id="6941"/>
    <lineage>
        <taxon>Eukaryota</taxon>
        <taxon>Metazoa</taxon>
        <taxon>Ecdysozoa</taxon>
        <taxon>Arthropoda</taxon>
        <taxon>Chelicerata</taxon>
        <taxon>Arachnida</taxon>
        <taxon>Acari</taxon>
        <taxon>Parasitiformes</taxon>
        <taxon>Ixodida</taxon>
        <taxon>Ixodoidea</taxon>
        <taxon>Ixodidae</taxon>
        <taxon>Rhipicephalinae</taxon>
        <taxon>Rhipicephalus</taxon>
        <taxon>Boophilus</taxon>
    </lineage>
</organism>
<keyword evidence="2" id="KW-1185">Reference proteome</keyword>
<evidence type="ECO:0000313" key="1">
    <source>
        <dbReference type="EMBL" id="KAH8009620.1"/>
    </source>
</evidence>
<reference evidence="1" key="2">
    <citation type="submission" date="2021-09" db="EMBL/GenBank/DDBJ databases">
        <authorList>
            <person name="Jia N."/>
            <person name="Wang J."/>
            <person name="Shi W."/>
            <person name="Du L."/>
            <person name="Sun Y."/>
            <person name="Zhan W."/>
            <person name="Jiang J."/>
            <person name="Wang Q."/>
            <person name="Zhang B."/>
            <person name="Ji P."/>
            <person name="Sakyi L.B."/>
            <person name="Cui X."/>
            <person name="Yuan T."/>
            <person name="Jiang B."/>
            <person name="Yang W."/>
            <person name="Lam T.T.-Y."/>
            <person name="Chang Q."/>
            <person name="Ding S."/>
            <person name="Wang X."/>
            <person name="Zhu J."/>
            <person name="Ruan X."/>
            <person name="Zhao L."/>
            <person name="Wei J."/>
            <person name="Que T."/>
            <person name="Du C."/>
            <person name="Cheng J."/>
            <person name="Dai P."/>
            <person name="Han X."/>
            <person name="Huang E."/>
            <person name="Gao Y."/>
            <person name="Liu J."/>
            <person name="Shao H."/>
            <person name="Ye R."/>
            <person name="Li L."/>
            <person name="Wei W."/>
            <person name="Wang X."/>
            <person name="Wang C."/>
            <person name="Huo Q."/>
            <person name="Li W."/>
            <person name="Guo W."/>
            <person name="Chen H."/>
            <person name="Chen S."/>
            <person name="Zhou L."/>
            <person name="Zhou L."/>
            <person name="Ni X."/>
            <person name="Tian J."/>
            <person name="Zhou Y."/>
            <person name="Sheng Y."/>
            <person name="Liu T."/>
            <person name="Pan Y."/>
            <person name="Xia L."/>
            <person name="Li J."/>
            <person name="Zhao F."/>
            <person name="Cao W."/>
        </authorList>
    </citation>
    <scope>NUCLEOTIDE SEQUENCE</scope>
    <source>
        <strain evidence="1">Rmic-2018</strain>
        <tissue evidence="1">Larvae</tissue>
    </source>
</reference>
<dbReference type="AlphaFoldDB" id="A0A9J6D6B0"/>
<dbReference type="EMBL" id="JABSTU010000011">
    <property type="protein sequence ID" value="KAH8009620.1"/>
    <property type="molecule type" value="Genomic_DNA"/>
</dbReference>
<protein>
    <submittedName>
        <fullName evidence="1">Uncharacterized protein</fullName>
    </submittedName>
</protein>